<feature type="domain" description="Response regulatory" evidence="4">
    <location>
        <begin position="2"/>
        <end position="119"/>
    </location>
</feature>
<dbReference type="InterPro" id="IPR016032">
    <property type="entry name" value="Sig_transdc_resp-reg_C-effctor"/>
</dbReference>
<evidence type="ECO:0000259" key="4">
    <source>
        <dbReference type="PROSITE" id="PS50110"/>
    </source>
</evidence>
<dbReference type="SMART" id="SM00421">
    <property type="entry name" value="HTH_LUXR"/>
    <property type="match status" value="1"/>
</dbReference>
<dbReference type="GO" id="GO:0003677">
    <property type="term" value="F:DNA binding"/>
    <property type="evidence" value="ECO:0007669"/>
    <property type="project" value="UniProtKB-KW"/>
</dbReference>
<dbReference type="Proteomes" id="UP000304900">
    <property type="component" value="Unassembled WGS sequence"/>
</dbReference>
<sequence length="206" mass="23321">MIIASIDRHPIIRKGLGLFLQEQFESAVLLESESYESFIKSFTNQVPDLIILGFTEESNICESEIVRIAKEKMPDTPVVVYDGKPRYEMAVYSLVAGASAYLVKNSCLNELVKCLKSVTQGKRYMSDDVMDILLKQCMKAAIEKERIALLSEEELIIARLICQGLPSDEIANIRSRKISVINKQKLSIYKKLEMTNVVELRNLILS</sequence>
<keyword evidence="1" id="KW-0238">DNA-binding</keyword>
<dbReference type="GO" id="GO:0000160">
    <property type="term" value="P:phosphorelay signal transduction system"/>
    <property type="evidence" value="ECO:0007669"/>
    <property type="project" value="InterPro"/>
</dbReference>
<dbReference type="OrthoDB" id="961049at2"/>
<dbReference type="SUPFAM" id="SSF52172">
    <property type="entry name" value="CheY-like"/>
    <property type="match status" value="1"/>
</dbReference>
<comment type="caution">
    <text evidence="5">The sequence shown here is derived from an EMBL/GenBank/DDBJ whole genome shotgun (WGS) entry which is preliminary data.</text>
</comment>
<dbReference type="PANTHER" id="PTHR45566:SF1">
    <property type="entry name" value="HTH-TYPE TRANSCRIPTIONAL REGULATOR YHJB-RELATED"/>
    <property type="match status" value="1"/>
</dbReference>
<protein>
    <submittedName>
        <fullName evidence="5">Response regulator transcription factor</fullName>
    </submittedName>
</protein>
<feature type="domain" description="HTH luxR-type" evidence="3">
    <location>
        <begin position="143"/>
        <end position="206"/>
    </location>
</feature>
<accession>A0A4U6D2D1</accession>
<reference evidence="5 6" key="1">
    <citation type="submission" date="2019-05" db="EMBL/GenBank/DDBJ databases">
        <title>Dyadobacter AR-3-8 sp. nov., isolated from arctic soil.</title>
        <authorList>
            <person name="Chaudhary D.K."/>
        </authorList>
    </citation>
    <scope>NUCLEOTIDE SEQUENCE [LARGE SCALE GENOMIC DNA]</scope>
    <source>
        <strain evidence="5 6">AR-3-8</strain>
    </source>
</reference>
<dbReference type="RefSeq" id="WP_137341623.1">
    <property type="nucleotide sequence ID" value="NZ_SZVO01000009.1"/>
</dbReference>
<dbReference type="InterPro" id="IPR011006">
    <property type="entry name" value="CheY-like_superfamily"/>
</dbReference>
<evidence type="ECO:0000256" key="1">
    <source>
        <dbReference type="ARBA" id="ARBA00023125"/>
    </source>
</evidence>
<dbReference type="InterPro" id="IPR000792">
    <property type="entry name" value="Tscrpt_reg_LuxR_C"/>
</dbReference>
<evidence type="ECO:0000259" key="3">
    <source>
        <dbReference type="PROSITE" id="PS50043"/>
    </source>
</evidence>
<proteinExistence type="predicted"/>
<dbReference type="AlphaFoldDB" id="A0A4U6D2D1"/>
<dbReference type="SUPFAM" id="SSF46894">
    <property type="entry name" value="C-terminal effector domain of the bipartite response regulators"/>
    <property type="match status" value="1"/>
</dbReference>
<name>A0A4U6D2D1_9BACT</name>
<dbReference type="EMBL" id="SZVO01000009">
    <property type="protein sequence ID" value="TKT90455.1"/>
    <property type="molecule type" value="Genomic_DNA"/>
</dbReference>
<comment type="caution">
    <text evidence="2">Lacks conserved residue(s) required for the propagation of feature annotation.</text>
</comment>
<evidence type="ECO:0000256" key="2">
    <source>
        <dbReference type="PROSITE-ProRule" id="PRU00169"/>
    </source>
</evidence>
<evidence type="ECO:0000313" key="6">
    <source>
        <dbReference type="Proteomes" id="UP000304900"/>
    </source>
</evidence>
<gene>
    <name evidence="5" type="ORF">FDK13_19145</name>
</gene>
<dbReference type="Gene3D" id="3.40.50.2300">
    <property type="match status" value="1"/>
</dbReference>
<dbReference type="InterPro" id="IPR001789">
    <property type="entry name" value="Sig_transdc_resp-reg_receiver"/>
</dbReference>
<dbReference type="PROSITE" id="PS50110">
    <property type="entry name" value="RESPONSE_REGULATORY"/>
    <property type="match status" value="1"/>
</dbReference>
<organism evidence="5 6">
    <name type="scientific">Dyadobacter frigoris</name>
    <dbReference type="NCBI Taxonomy" id="2576211"/>
    <lineage>
        <taxon>Bacteria</taxon>
        <taxon>Pseudomonadati</taxon>
        <taxon>Bacteroidota</taxon>
        <taxon>Cytophagia</taxon>
        <taxon>Cytophagales</taxon>
        <taxon>Spirosomataceae</taxon>
        <taxon>Dyadobacter</taxon>
    </lineage>
</organism>
<dbReference type="PANTHER" id="PTHR45566">
    <property type="entry name" value="HTH-TYPE TRANSCRIPTIONAL REGULATOR YHJB-RELATED"/>
    <property type="match status" value="1"/>
</dbReference>
<dbReference type="PROSITE" id="PS50043">
    <property type="entry name" value="HTH_LUXR_2"/>
    <property type="match status" value="1"/>
</dbReference>
<evidence type="ECO:0000313" key="5">
    <source>
        <dbReference type="EMBL" id="TKT90455.1"/>
    </source>
</evidence>
<keyword evidence="6" id="KW-1185">Reference proteome</keyword>
<dbReference type="GO" id="GO:0006355">
    <property type="term" value="P:regulation of DNA-templated transcription"/>
    <property type="evidence" value="ECO:0007669"/>
    <property type="project" value="InterPro"/>
</dbReference>
<dbReference type="InterPro" id="IPR051015">
    <property type="entry name" value="EvgA-like"/>
</dbReference>